<dbReference type="EMBL" id="JAWLKE010000003">
    <property type="protein sequence ID" value="MDV6230545.1"/>
    <property type="molecule type" value="Genomic_DNA"/>
</dbReference>
<dbReference type="PANTHER" id="PTHR23531">
    <property type="entry name" value="QUINOLENE RESISTANCE PROTEIN NORA"/>
    <property type="match status" value="1"/>
</dbReference>
<organism evidence="7 8">
    <name type="scientific">Rhodococcus cercidiphylli</name>
    <dbReference type="NCBI Taxonomy" id="489916"/>
    <lineage>
        <taxon>Bacteria</taxon>
        <taxon>Bacillati</taxon>
        <taxon>Actinomycetota</taxon>
        <taxon>Actinomycetes</taxon>
        <taxon>Mycobacteriales</taxon>
        <taxon>Nocardiaceae</taxon>
        <taxon>Rhodococcus</taxon>
    </lineage>
</organism>
<dbReference type="InterPro" id="IPR020846">
    <property type="entry name" value="MFS_dom"/>
</dbReference>
<feature type="domain" description="Major facilitator superfamily (MFS) profile" evidence="6">
    <location>
        <begin position="13"/>
        <end position="384"/>
    </location>
</feature>
<feature type="transmembrane region" description="Helical" evidence="5">
    <location>
        <begin position="106"/>
        <end position="126"/>
    </location>
</feature>
<dbReference type="PANTHER" id="PTHR23531:SF1">
    <property type="entry name" value="QUINOLENE RESISTANCE PROTEIN NORA"/>
    <property type="match status" value="1"/>
</dbReference>
<dbReference type="RefSeq" id="WP_317547984.1">
    <property type="nucleotide sequence ID" value="NZ_JAWLKE010000003.1"/>
</dbReference>
<feature type="transmembrane region" description="Helical" evidence="5">
    <location>
        <begin position="242"/>
        <end position="260"/>
    </location>
</feature>
<dbReference type="SUPFAM" id="SSF103473">
    <property type="entry name" value="MFS general substrate transporter"/>
    <property type="match status" value="1"/>
</dbReference>
<proteinExistence type="predicted"/>
<accession>A0ABU4AWD2</accession>
<name>A0ABU4AWD2_9NOCA</name>
<feature type="transmembrane region" description="Helical" evidence="5">
    <location>
        <begin position="295"/>
        <end position="319"/>
    </location>
</feature>
<feature type="transmembrane region" description="Helical" evidence="5">
    <location>
        <begin position="138"/>
        <end position="160"/>
    </location>
</feature>
<evidence type="ECO:0000259" key="6">
    <source>
        <dbReference type="PROSITE" id="PS50850"/>
    </source>
</evidence>
<evidence type="ECO:0000256" key="2">
    <source>
        <dbReference type="ARBA" id="ARBA00022692"/>
    </source>
</evidence>
<evidence type="ECO:0000256" key="3">
    <source>
        <dbReference type="ARBA" id="ARBA00022989"/>
    </source>
</evidence>
<dbReference type="InterPro" id="IPR036259">
    <property type="entry name" value="MFS_trans_sf"/>
</dbReference>
<keyword evidence="2 5" id="KW-0812">Transmembrane</keyword>
<dbReference type="Gene3D" id="1.20.1250.20">
    <property type="entry name" value="MFS general substrate transporter like domains"/>
    <property type="match status" value="1"/>
</dbReference>
<keyword evidence="8" id="KW-1185">Reference proteome</keyword>
<feature type="transmembrane region" description="Helical" evidence="5">
    <location>
        <begin position="166"/>
        <end position="185"/>
    </location>
</feature>
<evidence type="ECO:0000313" key="7">
    <source>
        <dbReference type="EMBL" id="MDV6230545.1"/>
    </source>
</evidence>
<dbReference type="PROSITE" id="PS50850">
    <property type="entry name" value="MFS"/>
    <property type="match status" value="1"/>
</dbReference>
<dbReference type="Pfam" id="PF07690">
    <property type="entry name" value="MFS_1"/>
    <property type="match status" value="1"/>
</dbReference>
<reference evidence="7 8" key="1">
    <citation type="submission" date="2023-10" db="EMBL/GenBank/DDBJ databases">
        <title>Development of a sustainable strategy for remediation of hydrocarbon-contaminated territories based on the waste exchange concept.</title>
        <authorList>
            <person name="Krivoruchko A."/>
        </authorList>
    </citation>
    <scope>NUCLEOTIDE SEQUENCE [LARGE SCALE GENOMIC DNA]</scope>
    <source>
        <strain evidence="7 8">IEGM 1322</strain>
    </source>
</reference>
<protein>
    <submittedName>
        <fullName evidence="7">MFS transporter</fullName>
    </submittedName>
</protein>
<feature type="transmembrane region" description="Helical" evidence="5">
    <location>
        <begin position="331"/>
        <end position="354"/>
    </location>
</feature>
<feature type="transmembrane region" description="Helical" evidence="5">
    <location>
        <begin position="12"/>
        <end position="36"/>
    </location>
</feature>
<feature type="transmembrane region" description="Helical" evidence="5">
    <location>
        <begin position="48"/>
        <end position="68"/>
    </location>
</feature>
<comment type="caution">
    <text evidence="7">The sequence shown here is derived from an EMBL/GenBank/DDBJ whole genome shotgun (WGS) entry which is preliminary data.</text>
</comment>
<feature type="transmembrane region" description="Helical" evidence="5">
    <location>
        <begin position="267"/>
        <end position="289"/>
    </location>
</feature>
<evidence type="ECO:0000256" key="1">
    <source>
        <dbReference type="ARBA" id="ARBA00004651"/>
    </source>
</evidence>
<dbReference type="InterPro" id="IPR011701">
    <property type="entry name" value="MFS"/>
</dbReference>
<gene>
    <name evidence="7" type="ORF">R3P95_08295</name>
</gene>
<feature type="transmembrane region" description="Helical" evidence="5">
    <location>
        <begin position="80"/>
        <end position="100"/>
    </location>
</feature>
<feature type="transmembrane region" description="Helical" evidence="5">
    <location>
        <begin position="360"/>
        <end position="379"/>
    </location>
</feature>
<evidence type="ECO:0000313" key="8">
    <source>
        <dbReference type="Proteomes" id="UP001185899"/>
    </source>
</evidence>
<comment type="subcellular location">
    <subcellularLocation>
        <location evidence="1">Cell membrane</location>
        <topology evidence="1">Multi-pass membrane protein</topology>
    </subcellularLocation>
</comment>
<dbReference type="Proteomes" id="UP001185899">
    <property type="component" value="Unassembled WGS sequence"/>
</dbReference>
<dbReference type="InterPro" id="IPR052714">
    <property type="entry name" value="MFS_Exporter"/>
</dbReference>
<keyword evidence="4 5" id="KW-0472">Membrane</keyword>
<feature type="transmembrane region" description="Helical" evidence="5">
    <location>
        <begin position="205"/>
        <end position="230"/>
    </location>
</feature>
<sequence length="395" mass="39848">MPRTSATRIVDGAFLAPATAVFFFFFAFGMVLPVLPIYITDTLGGSDLAVGTVVGITAVSAIAIRPWIPAGVQRWGAARLIAGCGILGGISFVFSGLIGTTAGLSGLRLLAGVAQAVIMVAALIIVSSSVSDAQQGQVISYLSVAPYTGIGLGPVVSQPILQNYGAAWAFAAAGVVSLIAAAAIAPSAARRHERDLGAPRSKPEIYLPAVVPGLVLMLGILGPVALSTFMPLYIGELGSNSPQWIFLGYSAVILAARILGGRIPDRLGPMTTGAVSTLLISAGLAAIALAPSVSIVYLALVPFGIGIALQYPGLLALVIARAPAECRSTAISTFTMFFDVASGLGAVLIGVVATAAGYRVAFGACAGAALLGLVVLLAFDALSGRAESRPTALSA</sequence>
<evidence type="ECO:0000256" key="4">
    <source>
        <dbReference type="ARBA" id="ARBA00023136"/>
    </source>
</evidence>
<keyword evidence="3 5" id="KW-1133">Transmembrane helix</keyword>
<evidence type="ECO:0000256" key="5">
    <source>
        <dbReference type="SAM" id="Phobius"/>
    </source>
</evidence>